<comment type="similarity">
    <text evidence="1">Belongs to the type-I restriction system S methylase family.</text>
</comment>
<dbReference type="EMBL" id="BAABRI010000018">
    <property type="protein sequence ID" value="GAA5483854.1"/>
    <property type="molecule type" value="Genomic_DNA"/>
</dbReference>
<proteinExistence type="inferred from homology"/>
<dbReference type="CDD" id="cd16961">
    <property type="entry name" value="RMtype1_S_TRD-CR_like"/>
    <property type="match status" value="1"/>
</dbReference>
<dbReference type="Pfam" id="PF01420">
    <property type="entry name" value="Methylase_S"/>
    <property type="match status" value="2"/>
</dbReference>
<evidence type="ECO:0000313" key="7">
    <source>
        <dbReference type="Proteomes" id="UP001476282"/>
    </source>
</evidence>
<name>A0ABP9UUY8_9BACT</name>
<evidence type="ECO:0000256" key="4">
    <source>
        <dbReference type="SAM" id="Coils"/>
    </source>
</evidence>
<comment type="caution">
    <text evidence="6">The sequence shown here is derived from an EMBL/GenBank/DDBJ whole genome shotgun (WGS) entry which is preliminary data.</text>
</comment>
<evidence type="ECO:0000256" key="3">
    <source>
        <dbReference type="ARBA" id="ARBA00023125"/>
    </source>
</evidence>
<gene>
    <name evidence="6" type="ORF">Hsar01_03088</name>
</gene>
<organism evidence="6 7">
    <name type="scientific">Haloferula sargassicola</name>
    <dbReference type="NCBI Taxonomy" id="490096"/>
    <lineage>
        <taxon>Bacteria</taxon>
        <taxon>Pseudomonadati</taxon>
        <taxon>Verrucomicrobiota</taxon>
        <taxon>Verrucomicrobiia</taxon>
        <taxon>Verrucomicrobiales</taxon>
        <taxon>Verrucomicrobiaceae</taxon>
        <taxon>Haloferula</taxon>
    </lineage>
</organism>
<dbReference type="InterPro" id="IPR000055">
    <property type="entry name" value="Restrct_endonuc_typeI_TRD"/>
</dbReference>
<protein>
    <recommendedName>
        <fullName evidence="5">Type I restriction modification DNA specificity domain-containing protein</fullName>
    </recommendedName>
</protein>
<dbReference type="Gene3D" id="3.90.220.20">
    <property type="entry name" value="DNA methylase specificity domains"/>
    <property type="match status" value="2"/>
</dbReference>
<keyword evidence="2" id="KW-0680">Restriction system</keyword>
<feature type="domain" description="Type I restriction modification DNA specificity" evidence="5">
    <location>
        <begin position="47"/>
        <end position="194"/>
    </location>
</feature>
<evidence type="ECO:0000259" key="5">
    <source>
        <dbReference type="Pfam" id="PF01420"/>
    </source>
</evidence>
<keyword evidence="4" id="KW-0175">Coiled coil</keyword>
<dbReference type="SUPFAM" id="SSF116734">
    <property type="entry name" value="DNA methylase specificity domain"/>
    <property type="match status" value="2"/>
</dbReference>
<dbReference type="Proteomes" id="UP001476282">
    <property type="component" value="Unassembled WGS sequence"/>
</dbReference>
<dbReference type="RefSeq" id="WP_353567958.1">
    <property type="nucleotide sequence ID" value="NZ_BAABRI010000018.1"/>
</dbReference>
<feature type="coiled-coil region" evidence="4">
    <location>
        <begin position="398"/>
        <end position="425"/>
    </location>
</feature>
<dbReference type="Gene3D" id="1.10.287.1120">
    <property type="entry name" value="Bipartite methylase S protein"/>
    <property type="match status" value="2"/>
</dbReference>
<dbReference type="InterPro" id="IPR052021">
    <property type="entry name" value="Type-I_RS_S_subunit"/>
</dbReference>
<dbReference type="PANTHER" id="PTHR30408">
    <property type="entry name" value="TYPE-1 RESTRICTION ENZYME ECOKI SPECIFICITY PROTEIN"/>
    <property type="match status" value="1"/>
</dbReference>
<keyword evidence="3" id="KW-0238">DNA-binding</keyword>
<reference evidence="6 7" key="1">
    <citation type="submission" date="2024-02" db="EMBL/GenBank/DDBJ databases">
        <title>Haloferula sargassicola NBRC 104335.</title>
        <authorList>
            <person name="Ichikawa N."/>
            <person name="Katano-Makiyama Y."/>
            <person name="Hidaka K."/>
        </authorList>
    </citation>
    <scope>NUCLEOTIDE SEQUENCE [LARGE SCALE GENOMIC DNA]</scope>
    <source>
        <strain evidence="6 7">NBRC 104335</strain>
    </source>
</reference>
<evidence type="ECO:0000256" key="1">
    <source>
        <dbReference type="ARBA" id="ARBA00010923"/>
    </source>
</evidence>
<sequence length="640" mass="70624">MTPPGYKQTEVGVIPEDWEIEPLGSLSAFVTSGSRGWAQFYSDSGALFIRSQNVRNGSLDFSDIQFVSPPTGAEGNRTKVNQNDLLITITGNSVGNVALVEEAFDEAYISQHVGLVRLKEPCRGSYVCRYLCPHSPGNYQISGSQSGQSKPGLNLQNLRNFLIALPPTLAEQAAIAGALSDADALIDSLEQLIAKKRLLKQGAMQDLLTGKKRLPGFEGESGYRETEIGQIPSDWGVKSVGEFASIKTGPFGTLLKASEYTDGEGVPVISVGEIREGFLRVSDETPRVCEAVTKRLPQYLLRQGDIVFGRKGGVERSALVTPEQDGWFLGSDGISIRPLNGFQPTFLALQLQSHRVRGWLLQHAIGTTMASLNQSILHRVLVPLPPSPAEQTAIAAILSDMNAEIAALEAKLAKARQVKQGMMQELLTGRIRLVPAQGKIVEFLEEKPEIKKEGHNWQINEAVILGVLAARFGTEQWPLPRKRRVKLTYLFHRHAEGVAEGYKKKAAGPYNPRVKYSGPETIALKNGYVREHNNGKYPGFVAGDKREQAEAYFARWYGDGPLMWLEQFRYHKTENLELLATVDMAAEDLRSAETAVDLEGVKEVIRAHPEWTAKLDRKIFSDKNIKMALADLDRLLPVNQ</sequence>
<dbReference type="InterPro" id="IPR044946">
    <property type="entry name" value="Restrct_endonuc_typeI_TRD_sf"/>
</dbReference>
<accession>A0ABP9UUY8</accession>
<keyword evidence="7" id="KW-1185">Reference proteome</keyword>
<evidence type="ECO:0000313" key="6">
    <source>
        <dbReference type="EMBL" id="GAA5483854.1"/>
    </source>
</evidence>
<evidence type="ECO:0000256" key="2">
    <source>
        <dbReference type="ARBA" id="ARBA00022747"/>
    </source>
</evidence>
<dbReference type="CDD" id="cd17246">
    <property type="entry name" value="RMtype1_S_SonII-TRD2-CR2_like"/>
    <property type="match status" value="1"/>
</dbReference>
<feature type="domain" description="Type I restriction modification DNA specificity" evidence="5">
    <location>
        <begin position="232"/>
        <end position="411"/>
    </location>
</feature>
<dbReference type="PANTHER" id="PTHR30408:SF12">
    <property type="entry name" value="TYPE I RESTRICTION ENZYME MJAVIII SPECIFICITY SUBUNIT"/>
    <property type="match status" value="1"/>
</dbReference>